<feature type="region of interest" description="Disordered" evidence="5">
    <location>
        <begin position="262"/>
        <end position="295"/>
    </location>
</feature>
<gene>
    <name evidence="7" type="ORF">BSAL_06600</name>
</gene>
<dbReference type="Gene3D" id="4.10.1000.10">
    <property type="entry name" value="Zinc finger, CCCH-type"/>
    <property type="match status" value="1"/>
</dbReference>
<proteinExistence type="predicted"/>
<feature type="domain" description="C3H1-type" evidence="6">
    <location>
        <begin position="23"/>
        <end position="50"/>
    </location>
</feature>
<keyword evidence="2 4" id="KW-0863">Zinc-finger</keyword>
<feature type="compositionally biased region" description="Polar residues" evidence="5">
    <location>
        <begin position="269"/>
        <end position="282"/>
    </location>
</feature>
<protein>
    <recommendedName>
        <fullName evidence="6">C3H1-type domain-containing protein</fullName>
    </recommendedName>
</protein>
<evidence type="ECO:0000313" key="8">
    <source>
        <dbReference type="Proteomes" id="UP000051952"/>
    </source>
</evidence>
<evidence type="ECO:0000256" key="4">
    <source>
        <dbReference type="PROSITE-ProRule" id="PRU00723"/>
    </source>
</evidence>
<dbReference type="Proteomes" id="UP000051952">
    <property type="component" value="Unassembled WGS sequence"/>
</dbReference>
<dbReference type="InterPro" id="IPR000571">
    <property type="entry name" value="Znf_CCCH"/>
</dbReference>
<dbReference type="Pfam" id="PF18044">
    <property type="entry name" value="zf-CCCH_4"/>
    <property type="match status" value="1"/>
</dbReference>
<name>A0A0S4J3U2_BODSA</name>
<feature type="zinc finger region" description="C3H1-type" evidence="4">
    <location>
        <begin position="23"/>
        <end position="50"/>
    </location>
</feature>
<dbReference type="EMBL" id="CYKH01001237">
    <property type="protein sequence ID" value="CUG86102.1"/>
    <property type="molecule type" value="Genomic_DNA"/>
</dbReference>
<accession>A0A0S4J3U2</accession>
<keyword evidence="3 4" id="KW-0862">Zinc</keyword>
<evidence type="ECO:0000313" key="7">
    <source>
        <dbReference type="EMBL" id="CUG86102.1"/>
    </source>
</evidence>
<dbReference type="SUPFAM" id="SSF90229">
    <property type="entry name" value="CCCH zinc finger"/>
    <property type="match status" value="1"/>
</dbReference>
<dbReference type="OrthoDB" id="250836at2759"/>
<dbReference type="SMART" id="SM00356">
    <property type="entry name" value="ZnF_C3H1"/>
    <property type="match status" value="2"/>
</dbReference>
<evidence type="ECO:0000256" key="1">
    <source>
        <dbReference type="ARBA" id="ARBA00022723"/>
    </source>
</evidence>
<evidence type="ECO:0000256" key="5">
    <source>
        <dbReference type="SAM" id="MobiDB-lite"/>
    </source>
</evidence>
<dbReference type="VEuPathDB" id="TriTrypDB:BSAL_06600"/>
<keyword evidence="1 4" id="KW-0479">Metal-binding</keyword>
<dbReference type="InterPro" id="IPR041367">
    <property type="entry name" value="Znf-CCCH_4"/>
</dbReference>
<organism evidence="7 8">
    <name type="scientific">Bodo saltans</name>
    <name type="common">Flagellated protozoan</name>
    <dbReference type="NCBI Taxonomy" id="75058"/>
    <lineage>
        <taxon>Eukaryota</taxon>
        <taxon>Discoba</taxon>
        <taxon>Euglenozoa</taxon>
        <taxon>Kinetoplastea</taxon>
        <taxon>Metakinetoplastina</taxon>
        <taxon>Eubodonida</taxon>
        <taxon>Bodonidae</taxon>
        <taxon>Bodo</taxon>
    </lineage>
</organism>
<dbReference type="AlphaFoldDB" id="A0A0S4J3U2"/>
<dbReference type="PROSITE" id="PS50103">
    <property type="entry name" value="ZF_C3H1"/>
    <property type="match status" value="1"/>
</dbReference>
<reference evidence="8" key="1">
    <citation type="submission" date="2015-09" db="EMBL/GenBank/DDBJ databases">
        <authorList>
            <consortium name="Pathogen Informatics"/>
        </authorList>
    </citation>
    <scope>NUCLEOTIDE SEQUENCE [LARGE SCALE GENOMIC DNA]</scope>
    <source>
        <strain evidence="8">Lake Konstanz</strain>
    </source>
</reference>
<keyword evidence="8" id="KW-1185">Reference proteome</keyword>
<dbReference type="GO" id="GO:0008270">
    <property type="term" value="F:zinc ion binding"/>
    <property type="evidence" value="ECO:0007669"/>
    <property type="project" value="UniProtKB-KW"/>
</dbReference>
<sequence length="376" mass="41055">MMTQNPQLIVEALKGHQQQQSTGKSTRVCRHFVRGRCTWGAACRFSHEADRAAEVDMLGTVPSPKGVSSPTFPNPMGGGVQSLPNGVTSQQAWIGAQQAQLQQQRNAILRAAMDGQFAVRPIVGPDGQTHHTIHLTTLPSPEIAIQLLNDVQLRQQLQQLEMDDRIRESGLHYLIGEPSVFWSMIRHWHQGGTTNSQKWDAMLTRARQTQQVDCMFYRSAAGCLSPNCPFEHTPKGNTSQAVMSMATSNALLQRMPSLGFGSSERLDSSIHTQPHHQPTSHVQAHVQPPSVSSQHLHPVGTIPMVPKSMSASAMFQSSPTLDELAAAANGGENWNGGYHGKPHQEESLSKAIWNMLSVPEPQPVAVTTAPSSSSIW</sequence>
<evidence type="ECO:0000256" key="3">
    <source>
        <dbReference type="ARBA" id="ARBA00022833"/>
    </source>
</evidence>
<evidence type="ECO:0000256" key="2">
    <source>
        <dbReference type="ARBA" id="ARBA00022771"/>
    </source>
</evidence>
<dbReference type="InterPro" id="IPR036855">
    <property type="entry name" value="Znf_CCCH_sf"/>
</dbReference>
<evidence type="ECO:0000259" key="6">
    <source>
        <dbReference type="PROSITE" id="PS50103"/>
    </source>
</evidence>